<accession>A0A0X3PJQ8</accession>
<evidence type="ECO:0000256" key="1">
    <source>
        <dbReference type="SAM" id="MobiDB-lite"/>
    </source>
</evidence>
<sequence>MTIVCENAVSKTKDPVMKCLPKPLVFNHKILQFREQERQKLTTEQNDQGANTGVGEKGALIKKKTPDYTDRVLSNVSPPVNCPTCPLIVGEVKGENVKPPLDFVRRKKRK</sequence>
<reference evidence="2" key="1">
    <citation type="submission" date="2016-01" db="EMBL/GenBank/DDBJ databases">
        <title>Reference transcriptome for the parasite Schistocephalus solidus: insights into the molecular evolution of parasitism.</title>
        <authorList>
            <person name="Hebert F.O."/>
            <person name="Grambauer S."/>
            <person name="Barber I."/>
            <person name="Landry C.R."/>
            <person name="Aubin-Horth N."/>
        </authorList>
    </citation>
    <scope>NUCLEOTIDE SEQUENCE</scope>
</reference>
<gene>
    <name evidence="2" type="ORF">TR136296</name>
</gene>
<feature type="compositionally biased region" description="Polar residues" evidence="1">
    <location>
        <begin position="42"/>
        <end position="51"/>
    </location>
</feature>
<feature type="region of interest" description="Disordered" evidence="1">
    <location>
        <begin position="40"/>
        <end position="62"/>
    </location>
</feature>
<name>A0A0X3PJQ8_SCHSO</name>
<proteinExistence type="predicted"/>
<organism evidence="2">
    <name type="scientific">Schistocephalus solidus</name>
    <name type="common">Tapeworm</name>
    <dbReference type="NCBI Taxonomy" id="70667"/>
    <lineage>
        <taxon>Eukaryota</taxon>
        <taxon>Metazoa</taxon>
        <taxon>Spiralia</taxon>
        <taxon>Lophotrochozoa</taxon>
        <taxon>Platyhelminthes</taxon>
        <taxon>Cestoda</taxon>
        <taxon>Eucestoda</taxon>
        <taxon>Diphyllobothriidea</taxon>
        <taxon>Diphyllobothriidae</taxon>
        <taxon>Schistocephalus</taxon>
    </lineage>
</organism>
<dbReference type="EMBL" id="GEEE01015759">
    <property type="protein sequence ID" value="JAP47466.1"/>
    <property type="molecule type" value="Transcribed_RNA"/>
</dbReference>
<evidence type="ECO:0000313" key="2">
    <source>
        <dbReference type="EMBL" id="JAP47466.1"/>
    </source>
</evidence>
<dbReference type="AlphaFoldDB" id="A0A0X3PJQ8"/>
<protein>
    <submittedName>
        <fullName evidence="2">Uncharacterized protein</fullName>
    </submittedName>
</protein>